<reference evidence="2" key="1">
    <citation type="submission" date="2016-10" db="EMBL/GenBank/DDBJ databases">
        <authorList>
            <person name="Varghese N."/>
            <person name="Submissions S."/>
        </authorList>
    </citation>
    <scope>NUCLEOTIDE SEQUENCE [LARGE SCALE GENOMIC DNA]</scope>
    <source>
        <strain evidence="2">DSM 24729</strain>
    </source>
</reference>
<organism evidence="1 2">
    <name type="scientific">Cellulophaga baltica</name>
    <dbReference type="NCBI Taxonomy" id="76594"/>
    <lineage>
        <taxon>Bacteria</taxon>
        <taxon>Pseudomonadati</taxon>
        <taxon>Bacteroidota</taxon>
        <taxon>Flavobacteriia</taxon>
        <taxon>Flavobacteriales</taxon>
        <taxon>Flavobacteriaceae</taxon>
        <taxon>Cellulophaga</taxon>
    </lineage>
</organism>
<dbReference type="Pfam" id="PF20242">
    <property type="entry name" value="Emfourin"/>
    <property type="match status" value="1"/>
</dbReference>
<proteinExistence type="predicted"/>
<protein>
    <submittedName>
        <fullName evidence="1">Uncharacterized protein</fullName>
    </submittedName>
</protein>
<dbReference type="InterPro" id="IPR049457">
    <property type="entry name" value="Emfourin"/>
</dbReference>
<dbReference type="EMBL" id="FNBD01000004">
    <property type="protein sequence ID" value="SDE86064.1"/>
    <property type="molecule type" value="Genomic_DNA"/>
</dbReference>
<name>A0A1G7GD60_9FLAO</name>
<dbReference type="RefSeq" id="WP_074538142.1">
    <property type="nucleotide sequence ID" value="NZ_FNBD01000004.1"/>
</dbReference>
<evidence type="ECO:0000313" key="2">
    <source>
        <dbReference type="Proteomes" id="UP000182114"/>
    </source>
</evidence>
<gene>
    <name evidence="1" type="ORF">SAMN04487992_104300</name>
</gene>
<dbReference type="eggNOG" id="ENOG50311HB">
    <property type="taxonomic scope" value="Bacteria"/>
</dbReference>
<dbReference type="AlphaFoldDB" id="A0A1G7GD60"/>
<keyword evidence="2" id="KW-1185">Reference proteome</keyword>
<sequence length="88" mass="9783">MKYSLLISGGFTGIPKRYTGTITVASTEEKELLDILTAAGRSENKNLRDGHQYHLKVAEGSENYEAKFDDANIPQSVRNLIAKIIQKD</sequence>
<dbReference type="Proteomes" id="UP000182114">
    <property type="component" value="Unassembled WGS sequence"/>
</dbReference>
<accession>A0A1G7GD60</accession>
<evidence type="ECO:0000313" key="1">
    <source>
        <dbReference type="EMBL" id="SDE86064.1"/>
    </source>
</evidence>